<dbReference type="EC" id="2.7.7.49" evidence="2"/>
<keyword evidence="2" id="KW-0695">RNA-directed DNA polymerase</keyword>
<evidence type="ECO:0000313" key="2">
    <source>
        <dbReference type="EMBL" id="EFH88216.1"/>
    </source>
</evidence>
<dbReference type="Pfam" id="PF00078">
    <property type="entry name" value="RVT_1"/>
    <property type="match status" value="1"/>
</dbReference>
<dbReference type="GO" id="GO:0003964">
    <property type="term" value="F:RNA-directed DNA polymerase activity"/>
    <property type="evidence" value="ECO:0007669"/>
    <property type="project" value="UniProtKB-KW"/>
</dbReference>
<dbReference type="SUPFAM" id="SSF56672">
    <property type="entry name" value="DNA/RNA polymerases"/>
    <property type="match status" value="1"/>
</dbReference>
<dbReference type="CDD" id="cd01651">
    <property type="entry name" value="RT_G2_intron"/>
    <property type="match status" value="1"/>
</dbReference>
<sequence>MQSTETYLGLLQERGKRGLPLKRVYRQLFNPNLYLSAYGKIYRNAGALTPGVTDETADGMSLAKIATIIEALRTERYQWQPARRTYIAKRNGKRRPLGLPVWSDKVLAEVIRMILDAYFDVQFSEHSHGFRAKRGCHTALQDIYHTWGGTTWIIEGDIADCFGTLSHELLLATLGEKIQDGRFLHLMKKLLDAGYLEDWKFNQTLSGVLQGSIVSPVLSNILLDKLDRFVETVLIPQYTRGVKRKLNKEYIQLMSRAQRRFKKDSLCQALK</sequence>
<evidence type="ECO:0000259" key="1">
    <source>
        <dbReference type="PROSITE" id="PS50878"/>
    </source>
</evidence>
<dbReference type="PANTHER" id="PTHR34047:SF8">
    <property type="entry name" value="PROTEIN YKFC"/>
    <property type="match status" value="1"/>
</dbReference>
<comment type="caution">
    <text evidence="2">The sequence shown here is derived from an EMBL/GenBank/DDBJ whole genome shotgun (WGS) entry which is preliminary data.</text>
</comment>
<organism evidence="2 3">
    <name type="scientific">Ktedonobacter racemifer DSM 44963</name>
    <dbReference type="NCBI Taxonomy" id="485913"/>
    <lineage>
        <taxon>Bacteria</taxon>
        <taxon>Bacillati</taxon>
        <taxon>Chloroflexota</taxon>
        <taxon>Ktedonobacteria</taxon>
        <taxon>Ktedonobacterales</taxon>
        <taxon>Ktedonobacteraceae</taxon>
        <taxon>Ktedonobacter</taxon>
    </lineage>
</organism>
<dbReference type="InterPro" id="IPR000477">
    <property type="entry name" value="RT_dom"/>
</dbReference>
<dbReference type="InterPro" id="IPR051083">
    <property type="entry name" value="GrpII_Intron_Splice-Mob/Def"/>
</dbReference>
<dbReference type="PROSITE" id="PS50878">
    <property type="entry name" value="RT_POL"/>
    <property type="match status" value="1"/>
</dbReference>
<evidence type="ECO:0000313" key="3">
    <source>
        <dbReference type="Proteomes" id="UP000004508"/>
    </source>
</evidence>
<dbReference type="OrthoDB" id="140258at2"/>
<dbReference type="EMBL" id="ADVG01000001">
    <property type="protein sequence ID" value="EFH88216.1"/>
    <property type="molecule type" value="Genomic_DNA"/>
</dbReference>
<dbReference type="PANTHER" id="PTHR34047">
    <property type="entry name" value="NUCLEAR INTRON MATURASE 1, MITOCHONDRIAL-RELATED"/>
    <property type="match status" value="1"/>
</dbReference>
<keyword evidence="2" id="KW-0808">Transferase</keyword>
<dbReference type="Proteomes" id="UP000004508">
    <property type="component" value="Unassembled WGS sequence"/>
</dbReference>
<dbReference type="InterPro" id="IPR043502">
    <property type="entry name" value="DNA/RNA_pol_sf"/>
</dbReference>
<dbReference type="InParanoid" id="D6TCV2"/>
<keyword evidence="2" id="KW-0548">Nucleotidyltransferase</keyword>
<proteinExistence type="predicted"/>
<dbReference type="AlphaFoldDB" id="D6TCV2"/>
<name>D6TCV2_KTERA</name>
<reference evidence="2 3" key="1">
    <citation type="journal article" date="2011" name="Stand. Genomic Sci.">
        <title>Non-contiguous finished genome sequence and contextual data of the filamentous soil bacterium Ktedonobacter racemifer type strain (SOSP1-21).</title>
        <authorList>
            <person name="Chang Y.J."/>
            <person name="Land M."/>
            <person name="Hauser L."/>
            <person name="Chertkov O."/>
            <person name="Del Rio T.G."/>
            <person name="Nolan M."/>
            <person name="Copeland A."/>
            <person name="Tice H."/>
            <person name="Cheng J.F."/>
            <person name="Lucas S."/>
            <person name="Han C."/>
            <person name="Goodwin L."/>
            <person name="Pitluck S."/>
            <person name="Ivanova N."/>
            <person name="Ovchinikova G."/>
            <person name="Pati A."/>
            <person name="Chen A."/>
            <person name="Palaniappan K."/>
            <person name="Mavromatis K."/>
            <person name="Liolios K."/>
            <person name="Brettin T."/>
            <person name="Fiebig A."/>
            <person name="Rohde M."/>
            <person name="Abt B."/>
            <person name="Goker M."/>
            <person name="Detter J.C."/>
            <person name="Woyke T."/>
            <person name="Bristow J."/>
            <person name="Eisen J.A."/>
            <person name="Markowitz V."/>
            <person name="Hugenholtz P."/>
            <person name="Kyrpides N.C."/>
            <person name="Klenk H.P."/>
            <person name="Lapidus A."/>
        </authorList>
    </citation>
    <scope>NUCLEOTIDE SEQUENCE [LARGE SCALE GENOMIC DNA]</scope>
    <source>
        <strain evidence="3">DSM 44963</strain>
    </source>
</reference>
<feature type="domain" description="Reverse transcriptase" evidence="1">
    <location>
        <begin position="68"/>
        <end position="271"/>
    </location>
</feature>
<accession>D6TCV2</accession>
<gene>
    <name evidence="2" type="ORF">Krac_9629</name>
</gene>
<dbReference type="eggNOG" id="COG3344">
    <property type="taxonomic scope" value="Bacteria"/>
</dbReference>
<protein>
    <submittedName>
        <fullName evidence="2">RNA-directed DNA polymerase</fullName>
        <ecNumber evidence="2">2.7.7.49</ecNumber>
    </submittedName>
</protein>
<keyword evidence="3" id="KW-1185">Reference proteome</keyword>